<evidence type="ECO:0000256" key="1">
    <source>
        <dbReference type="SAM" id="MobiDB-lite"/>
    </source>
</evidence>
<feature type="region of interest" description="Disordered" evidence="1">
    <location>
        <begin position="45"/>
        <end position="75"/>
    </location>
</feature>
<organism evidence="2 3">
    <name type="scientific">Eufriesea mexicana</name>
    <dbReference type="NCBI Taxonomy" id="516756"/>
    <lineage>
        <taxon>Eukaryota</taxon>
        <taxon>Metazoa</taxon>
        <taxon>Ecdysozoa</taxon>
        <taxon>Arthropoda</taxon>
        <taxon>Hexapoda</taxon>
        <taxon>Insecta</taxon>
        <taxon>Pterygota</taxon>
        <taxon>Neoptera</taxon>
        <taxon>Endopterygota</taxon>
        <taxon>Hymenoptera</taxon>
        <taxon>Apocrita</taxon>
        <taxon>Aculeata</taxon>
        <taxon>Apoidea</taxon>
        <taxon>Anthophila</taxon>
        <taxon>Apidae</taxon>
        <taxon>Eufriesea</taxon>
    </lineage>
</organism>
<feature type="compositionally biased region" description="Basic and acidic residues" evidence="1">
    <location>
        <begin position="45"/>
        <end position="67"/>
    </location>
</feature>
<proteinExistence type="predicted"/>
<protein>
    <submittedName>
        <fullName evidence="2">Uncharacterized protein</fullName>
    </submittedName>
</protein>
<evidence type="ECO:0000313" key="3">
    <source>
        <dbReference type="Proteomes" id="UP000250275"/>
    </source>
</evidence>
<dbReference type="AlphaFoldDB" id="A0A310SIT7"/>
<evidence type="ECO:0000313" key="2">
    <source>
        <dbReference type="EMBL" id="OAD54332.1"/>
    </source>
</evidence>
<gene>
    <name evidence="2" type="ORF">WN48_08046</name>
</gene>
<sequence length="352" mass="38503">MAVLSIQGTGCRRGCRCPCRRDVSHPRLGITVETTFPCPIVLQSKEKADSQQEEEVGRSHGQGRAEAEGSGSNRQEEEAAAAFWGPFCSQLPDLPTLRVCTYLPTTYPPYYLTPNSVSVDRVNGHKRRDRYFSMESSKHRVSMVEYVHQVCLGAKLAAFCGVRGICILGFTWGRNHNGPHTCTRSTKNAGCHCHSLFPPFALTLSPFLFATQQPAPLTALSPSRRKLRRFEHSRRTGRWAAVESKKTASFLPFGSSLTAETKVGRWTMGKTIGDAFIITAISVSSKSTLSLSCSTVSRQHPSTVAPALPPRAAPGKKSSRLRTQLDSYSAEGGCQKSSKTFDEDNANASQKS</sequence>
<accession>A0A310SIT7</accession>
<dbReference type="EMBL" id="KQ764881">
    <property type="protein sequence ID" value="OAD54332.1"/>
    <property type="molecule type" value="Genomic_DNA"/>
</dbReference>
<feature type="region of interest" description="Disordered" evidence="1">
    <location>
        <begin position="299"/>
        <end position="352"/>
    </location>
</feature>
<reference evidence="2 3" key="1">
    <citation type="submission" date="2015-07" db="EMBL/GenBank/DDBJ databases">
        <title>The genome of Eufriesea mexicana.</title>
        <authorList>
            <person name="Pan H."/>
            <person name="Kapheim K."/>
        </authorList>
    </citation>
    <scope>NUCLEOTIDE SEQUENCE [LARGE SCALE GENOMIC DNA]</scope>
    <source>
        <strain evidence="2">0111107269</strain>
        <tissue evidence="2">Whole body</tissue>
    </source>
</reference>
<keyword evidence="3" id="KW-1185">Reference proteome</keyword>
<name>A0A310SIT7_9HYME</name>
<dbReference type="Proteomes" id="UP000250275">
    <property type="component" value="Unassembled WGS sequence"/>
</dbReference>